<proteinExistence type="inferred from homology"/>
<dbReference type="AlphaFoldDB" id="A0A1E2UHL9"/>
<feature type="region of interest" description="Disordered" evidence="12">
    <location>
        <begin position="205"/>
        <end position="244"/>
    </location>
</feature>
<evidence type="ECO:0000256" key="7">
    <source>
        <dbReference type="ARBA" id="ARBA00022801"/>
    </source>
</evidence>
<comment type="subunit">
    <text evidence="10">Homodimer.</text>
</comment>
<evidence type="ECO:0000256" key="10">
    <source>
        <dbReference type="PIRNR" id="PIRNR002884"/>
    </source>
</evidence>
<comment type="caution">
    <text evidence="13">The sequence shown here is derived from an EMBL/GenBank/DDBJ whole genome shotgun (WGS) entry which is preliminary data.</text>
</comment>
<dbReference type="OrthoDB" id="9773007at2"/>
<keyword evidence="8 10" id="KW-0904">Protein phosphatase</keyword>
<evidence type="ECO:0000256" key="2">
    <source>
        <dbReference type="ARBA" id="ARBA00005908"/>
    </source>
</evidence>
<dbReference type="InterPro" id="IPR050992">
    <property type="entry name" value="CheZ_family_phosphatases"/>
</dbReference>
<name>A0A1E2UHL9_9GAMM</name>
<reference evidence="13 14" key="1">
    <citation type="submission" date="2016-03" db="EMBL/GenBank/DDBJ databases">
        <title>Chemosynthetic sulphur-oxidizing symbionts of marine invertebrate animals are capable of nitrogen fixation.</title>
        <authorList>
            <person name="Petersen J.M."/>
            <person name="Kemper A."/>
            <person name="Gruber-Vodicka H."/>
            <person name="Cardini U."/>
            <person name="Geest Mvander."/>
            <person name="Kleiner M."/>
            <person name="Bulgheresi S."/>
            <person name="Fussmann M."/>
            <person name="Herbold C."/>
            <person name="Seah B.K.B."/>
            <person name="Antony C.Paul."/>
            <person name="Liu D."/>
            <person name="Belitz A."/>
            <person name="Weber M."/>
        </authorList>
    </citation>
    <scope>NUCLEOTIDE SEQUENCE [LARGE SCALE GENOMIC DNA]</scope>
    <source>
        <strain evidence="13">G_D</strain>
    </source>
</reference>
<dbReference type="SUPFAM" id="SSF75708">
    <property type="entry name" value="Chemotaxis phosphatase CheZ"/>
    <property type="match status" value="1"/>
</dbReference>
<comment type="similarity">
    <text evidence="2 10">Belongs to the CheZ family.</text>
</comment>
<organism evidence="13 14">
    <name type="scientific">Candidatus Thiodiazotropha endoloripes</name>
    <dbReference type="NCBI Taxonomy" id="1818881"/>
    <lineage>
        <taxon>Bacteria</taxon>
        <taxon>Pseudomonadati</taxon>
        <taxon>Pseudomonadota</taxon>
        <taxon>Gammaproteobacteria</taxon>
        <taxon>Chromatiales</taxon>
        <taxon>Sedimenticolaceae</taxon>
        <taxon>Candidatus Thiodiazotropha</taxon>
    </lineage>
</organism>
<dbReference type="GO" id="GO:0006935">
    <property type="term" value="P:chemotaxis"/>
    <property type="evidence" value="ECO:0007669"/>
    <property type="project" value="UniProtKB-KW"/>
</dbReference>
<keyword evidence="4 10" id="KW-0963">Cytoplasm</keyword>
<feature type="site" description="Enhances dephosphorylation of CheY-P" evidence="11">
    <location>
        <position position="176"/>
    </location>
</feature>
<dbReference type="GO" id="GO:0004721">
    <property type="term" value="F:phosphoprotein phosphatase activity"/>
    <property type="evidence" value="ECO:0007669"/>
    <property type="project" value="UniProtKB-KW"/>
</dbReference>
<dbReference type="Gene3D" id="1.10.287.500">
    <property type="entry name" value="Helix hairpin bin"/>
    <property type="match status" value="1"/>
</dbReference>
<keyword evidence="5 10" id="KW-0145">Chemotaxis</keyword>
<evidence type="ECO:0000256" key="4">
    <source>
        <dbReference type="ARBA" id="ARBA00022490"/>
    </source>
</evidence>
<gene>
    <name evidence="13" type="ORF">A3196_19475</name>
</gene>
<evidence type="ECO:0000256" key="1">
    <source>
        <dbReference type="ARBA" id="ARBA00004496"/>
    </source>
</evidence>
<dbReference type="STRING" id="1818881.A3196_19475"/>
<feature type="compositionally biased region" description="Basic and acidic residues" evidence="12">
    <location>
        <begin position="205"/>
        <end position="215"/>
    </location>
</feature>
<accession>A0A1E2UHL9</accession>
<protein>
    <recommendedName>
        <fullName evidence="3 10">Protein phosphatase CheZ</fullName>
        <ecNumber evidence="10">3.1.3.-</ecNumber>
    </recommendedName>
    <alternativeName>
        <fullName evidence="9 10">Chemotaxis protein CheZ</fullName>
    </alternativeName>
</protein>
<dbReference type="PIRSF" id="PIRSF002884">
    <property type="entry name" value="CheZ"/>
    <property type="match status" value="1"/>
</dbReference>
<evidence type="ECO:0000313" key="13">
    <source>
        <dbReference type="EMBL" id="ODB92967.1"/>
    </source>
</evidence>
<evidence type="ECO:0000313" key="14">
    <source>
        <dbReference type="Proteomes" id="UP000094849"/>
    </source>
</evidence>
<dbReference type="Pfam" id="PF04344">
    <property type="entry name" value="CheZ"/>
    <property type="match status" value="1"/>
</dbReference>
<keyword evidence="14" id="KW-1185">Reference proteome</keyword>
<dbReference type="GO" id="GO:0009288">
    <property type="term" value="C:bacterial-type flagellum"/>
    <property type="evidence" value="ECO:0007669"/>
    <property type="project" value="InterPro"/>
</dbReference>
<dbReference type="EMBL" id="LVJZ01000005">
    <property type="protein sequence ID" value="ODB92967.1"/>
    <property type="molecule type" value="Genomic_DNA"/>
</dbReference>
<dbReference type="EC" id="3.1.3.-" evidence="10"/>
<evidence type="ECO:0000256" key="12">
    <source>
        <dbReference type="SAM" id="MobiDB-lite"/>
    </source>
</evidence>
<keyword evidence="7 10" id="KW-0378">Hydrolase</keyword>
<dbReference type="PANTHER" id="PTHR43693:SF1">
    <property type="entry name" value="PROTEIN PHOSPHATASE CHEZ"/>
    <property type="match status" value="1"/>
</dbReference>
<evidence type="ECO:0000256" key="6">
    <source>
        <dbReference type="ARBA" id="ARBA00022779"/>
    </source>
</evidence>
<keyword evidence="6 10" id="KW-0283">Flagellar rotation</keyword>
<evidence type="ECO:0000256" key="5">
    <source>
        <dbReference type="ARBA" id="ARBA00022500"/>
    </source>
</evidence>
<comment type="function">
    <text evidence="10">Plays an important role in bacterial chemotaxis signal transduction pathway by accelerating the dephosphorylation of phosphorylated CheY (CheY-P).</text>
</comment>
<evidence type="ECO:0000256" key="3">
    <source>
        <dbReference type="ARBA" id="ARBA00018484"/>
    </source>
</evidence>
<dbReference type="RefSeq" id="WP_069006520.1">
    <property type="nucleotide sequence ID" value="NZ_LVJW01000007.1"/>
</dbReference>
<comment type="subcellular location">
    <subcellularLocation>
        <location evidence="1 10">Cytoplasm</location>
    </subcellularLocation>
</comment>
<dbReference type="Proteomes" id="UP000094849">
    <property type="component" value="Unassembled WGS sequence"/>
</dbReference>
<feature type="compositionally biased region" description="Low complexity" evidence="12">
    <location>
        <begin position="224"/>
        <end position="244"/>
    </location>
</feature>
<sequence length="244" mass="27385">MGQNQDNQQRLETARALVASLESGDHKESERLIASLTTPASNDQLFLEVGRLTRELHDAINGFLLDAKISDMTTVEIPDAKERLTYVITMTEQSADRTLTAVEKSMPLIEGIEKQSTELSEQWERLRSRMLDKEEFVDLSRDLSQYLLKSKEDAAELHKNLSDVLMAQDFQDLTGQIIRKVITLVHDVEEKLVMLVRITGNKLEDDSGKKEKEELAGPAIPGLDQGDQVTSQDDVDDLLSSLGF</sequence>
<dbReference type="GO" id="GO:0005737">
    <property type="term" value="C:cytoplasm"/>
    <property type="evidence" value="ECO:0007669"/>
    <property type="project" value="UniProtKB-SubCell"/>
</dbReference>
<evidence type="ECO:0000256" key="8">
    <source>
        <dbReference type="ARBA" id="ARBA00022912"/>
    </source>
</evidence>
<evidence type="ECO:0000256" key="11">
    <source>
        <dbReference type="PIRSR" id="PIRSR002884-1"/>
    </source>
</evidence>
<dbReference type="InterPro" id="IPR007439">
    <property type="entry name" value="Chemotax_Pase_CheZ"/>
</dbReference>
<evidence type="ECO:0000256" key="9">
    <source>
        <dbReference type="ARBA" id="ARBA00029599"/>
    </source>
</evidence>
<dbReference type="PANTHER" id="PTHR43693">
    <property type="entry name" value="PROTEIN PHOSPHATASE CHEZ"/>
    <property type="match status" value="1"/>
</dbReference>
<dbReference type="GO" id="GO:0050920">
    <property type="term" value="P:regulation of chemotaxis"/>
    <property type="evidence" value="ECO:0007669"/>
    <property type="project" value="InterPro"/>
</dbReference>
<dbReference type="GO" id="GO:0097588">
    <property type="term" value="P:archaeal or bacterial-type flagellum-dependent cell motility"/>
    <property type="evidence" value="ECO:0007669"/>
    <property type="project" value="UniProtKB-KW"/>
</dbReference>